<keyword evidence="2" id="KW-1185">Reference proteome</keyword>
<organism evidence="1 2">
    <name type="scientific">Dioscorea alata</name>
    <name type="common">Purple yam</name>
    <dbReference type="NCBI Taxonomy" id="55571"/>
    <lineage>
        <taxon>Eukaryota</taxon>
        <taxon>Viridiplantae</taxon>
        <taxon>Streptophyta</taxon>
        <taxon>Embryophyta</taxon>
        <taxon>Tracheophyta</taxon>
        <taxon>Spermatophyta</taxon>
        <taxon>Magnoliopsida</taxon>
        <taxon>Liliopsida</taxon>
        <taxon>Dioscoreales</taxon>
        <taxon>Dioscoreaceae</taxon>
        <taxon>Dioscorea</taxon>
    </lineage>
</organism>
<dbReference type="EMBL" id="CM037024">
    <property type="protein sequence ID" value="KAH7662821.1"/>
    <property type="molecule type" value="Genomic_DNA"/>
</dbReference>
<sequence>MKGMVVIFLMVLLASMAVLSMEEEQEKHNSSDQTDINNHHSIPRPEFGSWDDNQNQQDANADHHGQPSNEIKQYTKQCLTKAL</sequence>
<reference evidence="2" key="1">
    <citation type="journal article" date="2022" name="Nat. Commun.">
        <title>Chromosome evolution and the genetic basis of agronomically important traits in greater yam.</title>
        <authorList>
            <person name="Bredeson J.V."/>
            <person name="Lyons J.B."/>
            <person name="Oniyinde I.O."/>
            <person name="Okereke N.R."/>
            <person name="Kolade O."/>
            <person name="Nnabue I."/>
            <person name="Nwadili C.O."/>
            <person name="Hribova E."/>
            <person name="Parker M."/>
            <person name="Nwogha J."/>
            <person name="Shu S."/>
            <person name="Carlson J."/>
            <person name="Kariba R."/>
            <person name="Muthemba S."/>
            <person name="Knop K."/>
            <person name="Barton G.J."/>
            <person name="Sherwood A.V."/>
            <person name="Lopez-Montes A."/>
            <person name="Asiedu R."/>
            <person name="Jamnadass R."/>
            <person name="Muchugi A."/>
            <person name="Goodstein D."/>
            <person name="Egesi C.N."/>
            <person name="Featherston J."/>
            <person name="Asfaw A."/>
            <person name="Simpson G.G."/>
            <person name="Dolezel J."/>
            <person name="Hendre P.S."/>
            <person name="Van Deynze A."/>
            <person name="Kumar P.L."/>
            <person name="Obidiegwu J.E."/>
            <person name="Bhattacharjee R."/>
            <person name="Rokhsar D.S."/>
        </authorList>
    </citation>
    <scope>NUCLEOTIDE SEQUENCE [LARGE SCALE GENOMIC DNA]</scope>
    <source>
        <strain evidence="2">cv. TDa95/00328</strain>
    </source>
</reference>
<accession>A0ACB7UQ54</accession>
<proteinExistence type="predicted"/>
<evidence type="ECO:0000313" key="1">
    <source>
        <dbReference type="EMBL" id="KAH7662821.1"/>
    </source>
</evidence>
<evidence type="ECO:0000313" key="2">
    <source>
        <dbReference type="Proteomes" id="UP000827976"/>
    </source>
</evidence>
<gene>
    <name evidence="1" type="ORF">IHE45_14G013300</name>
</gene>
<comment type="caution">
    <text evidence="1">The sequence shown here is derived from an EMBL/GenBank/DDBJ whole genome shotgun (WGS) entry which is preliminary data.</text>
</comment>
<dbReference type="Proteomes" id="UP000827976">
    <property type="component" value="Chromosome 14"/>
</dbReference>
<name>A0ACB7UQ54_DIOAL</name>
<protein>
    <submittedName>
        <fullName evidence="1">Uncharacterized protein</fullName>
    </submittedName>
</protein>